<evidence type="ECO:0000256" key="1">
    <source>
        <dbReference type="SAM" id="MobiDB-lite"/>
    </source>
</evidence>
<evidence type="ECO:0008006" key="4">
    <source>
        <dbReference type="Google" id="ProtNLM"/>
    </source>
</evidence>
<dbReference type="OrthoDB" id="10464359at2759"/>
<evidence type="ECO:0000313" key="2">
    <source>
        <dbReference type="EMBL" id="PVH93188.1"/>
    </source>
</evidence>
<feature type="region of interest" description="Disordered" evidence="1">
    <location>
        <begin position="1"/>
        <end position="31"/>
    </location>
</feature>
<name>A0A2V1D5D5_9PLEO</name>
<evidence type="ECO:0000313" key="3">
    <source>
        <dbReference type="Proteomes" id="UP000244855"/>
    </source>
</evidence>
<sequence>MDHWTSTPSDGDDQADDNEHPAHTGFPNFDDDSHLDVFRASDIEYVSCDGCGYLLFSPLHPCPLCSSDDSNSEANRRSPHEDPNSPVDKLINAIQWSLQRSEAPHETTAGPATTSHIGWLGFQPQTTDSTHLVGTEAVATASINQLPIASVRPKSSYYPFRDFDNEWNEVPEKPDQEGSRGERTRPRRKWGTACEKCRRRRKRCDHPDAEGPPGGHISIFNPSLISRLFGRVKHQLHLVPGYLYQLSSRLLWLRDLRPTAKRDLVIKTTPPHTLAEIVAASRACIFAACLFKPRLELKRPLEYTQRHWNLFVGSYEESDGDMINLIPTNFKCGQHKFWHRRVPTTLCVVGLISHGRGAWWTTLYAALFTRGGCGIA</sequence>
<keyword evidence="3" id="KW-1185">Reference proteome</keyword>
<feature type="compositionally biased region" description="Basic and acidic residues" evidence="1">
    <location>
        <begin position="170"/>
        <end position="184"/>
    </location>
</feature>
<feature type="region of interest" description="Disordered" evidence="1">
    <location>
        <begin position="67"/>
        <end position="87"/>
    </location>
</feature>
<gene>
    <name evidence="2" type="ORF">DM02DRAFT_662206</name>
</gene>
<feature type="region of interest" description="Disordered" evidence="1">
    <location>
        <begin position="166"/>
        <end position="189"/>
    </location>
</feature>
<dbReference type="AlphaFoldDB" id="A0A2V1D5D5"/>
<accession>A0A2V1D5D5</accession>
<feature type="compositionally biased region" description="Basic and acidic residues" evidence="1">
    <location>
        <begin position="74"/>
        <end position="83"/>
    </location>
</feature>
<protein>
    <recommendedName>
        <fullName evidence="4">Zn(2)-C6 fungal-type domain-containing protein</fullName>
    </recommendedName>
</protein>
<dbReference type="EMBL" id="KZ805607">
    <property type="protein sequence ID" value="PVH93188.1"/>
    <property type="molecule type" value="Genomic_DNA"/>
</dbReference>
<reference evidence="2 3" key="1">
    <citation type="journal article" date="2018" name="Sci. Rep.">
        <title>Comparative genomics provides insights into the lifestyle and reveals functional heterogeneity of dark septate endophytic fungi.</title>
        <authorList>
            <person name="Knapp D.G."/>
            <person name="Nemeth J.B."/>
            <person name="Barry K."/>
            <person name="Hainaut M."/>
            <person name="Henrissat B."/>
            <person name="Johnson J."/>
            <person name="Kuo A."/>
            <person name="Lim J.H.P."/>
            <person name="Lipzen A."/>
            <person name="Nolan M."/>
            <person name="Ohm R.A."/>
            <person name="Tamas L."/>
            <person name="Grigoriev I.V."/>
            <person name="Spatafora J.W."/>
            <person name="Nagy L.G."/>
            <person name="Kovacs G.M."/>
        </authorList>
    </citation>
    <scope>NUCLEOTIDE SEQUENCE [LARGE SCALE GENOMIC DNA]</scope>
    <source>
        <strain evidence="2 3">DSE2036</strain>
    </source>
</reference>
<organism evidence="2 3">
    <name type="scientific">Periconia macrospinosa</name>
    <dbReference type="NCBI Taxonomy" id="97972"/>
    <lineage>
        <taxon>Eukaryota</taxon>
        <taxon>Fungi</taxon>
        <taxon>Dikarya</taxon>
        <taxon>Ascomycota</taxon>
        <taxon>Pezizomycotina</taxon>
        <taxon>Dothideomycetes</taxon>
        <taxon>Pleosporomycetidae</taxon>
        <taxon>Pleosporales</taxon>
        <taxon>Massarineae</taxon>
        <taxon>Periconiaceae</taxon>
        <taxon>Periconia</taxon>
    </lineage>
</organism>
<dbReference type="Proteomes" id="UP000244855">
    <property type="component" value="Unassembled WGS sequence"/>
</dbReference>
<proteinExistence type="predicted"/>